<organism evidence="9 10">
    <name type="scientific">Stentor coeruleus</name>
    <dbReference type="NCBI Taxonomy" id="5963"/>
    <lineage>
        <taxon>Eukaryota</taxon>
        <taxon>Sar</taxon>
        <taxon>Alveolata</taxon>
        <taxon>Ciliophora</taxon>
        <taxon>Postciliodesmatophora</taxon>
        <taxon>Heterotrichea</taxon>
        <taxon>Heterotrichida</taxon>
        <taxon>Stentoridae</taxon>
        <taxon>Stentor</taxon>
    </lineage>
</organism>
<feature type="domain" description="Endoplasmic reticulum vesicle transporter C-terminal" evidence="7">
    <location>
        <begin position="129"/>
        <end position="298"/>
    </location>
</feature>
<feature type="transmembrane region" description="Helical" evidence="6">
    <location>
        <begin position="278"/>
        <end position="299"/>
    </location>
</feature>
<feature type="transmembrane region" description="Helical" evidence="6">
    <location>
        <begin position="21"/>
        <end position="40"/>
    </location>
</feature>
<feature type="domain" description="Endoplasmic reticulum vesicle transporter N-terminal" evidence="8">
    <location>
        <begin position="4"/>
        <end position="94"/>
    </location>
</feature>
<evidence type="ECO:0000256" key="5">
    <source>
        <dbReference type="ARBA" id="ARBA00023136"/>
    </source>
</evidence>
<evidence type="ECO:0000313" key="9">
    <source>
        <dbReference type="EMBL" id="OMJ77479.1"/>
    </source>
</evidence>
<comment type="caution">
    <text evidence="9">The sequence shown here is derived from an EMBL/GenBank/DDBJ whole genome shotgun (WGS) entry which is preliminary data.</text>
</comment>
<comment type="subcellular location">
    <subcellularLocation>
        <location evidence="1">Membrane</location>
        <topology evidence="1">Multi-pass membrane protein</topology>
    </subcellularLocation>
</comment>
<evidence type="ECO:0000313" key="10">
    <source>
        <dbReference type="Proteomes" id="UP000187209"/>
    </source>
</evidence>
<evidence type="ECO:0000259" key="8">
    <source>
        <dbReference type="Pfam" id="PF13850"/>
    </source>
</evidence>
<proteinExistence type="inferred from homology"/>
<dbReference type="EMBL" id="MPUH01000573">
    <property type="protein sequence ID" value="OMJ77479.1"/>
    <property type="molecule type" value="Genomic_DNA"/>
</dbReference>
<dbReference type="PANTHER" id="PTHR10984:SF25">
    <property type="entry name" value="ENDOPLASMIC RETICULUM-GOLGI INTERMEDIATE COMPARTMENT PROTEIN 3"/>
    <property type="match status" value="1"/>
</dbReference>
<dbReference type="AlphaFoldDB" id="A0A1R2BL03"/>
<keyword evidence="4 6" id="KW-1133">Transmembrane helix</keyword>
<evidence type="ECO:0000256" key="4">
    <source>
        <dbReference type="ARBA" id="ARBA00022989"/>
    </source>
</evidence>
<protein>
    <recommendedName>
        <fullName evidence="11">Endoplasmic reticulum vesicle transporter C-terminal domain-containing protein</fullName>
    </recommendedName>
</protein>
<keyword evidence="5 6" id="KW-0472">Membrane</keyword>
<evidence type="ECO:0000256" key="2">
    <source>
        <dbReference type="ARBA" id="ARBA00005648"/>
    </source>
</evidence>
<keyword evidence="10" id="KW-1185">Reference proteome</keyword>
<dbReference type="Pfam" id="PF13850">
    <property type="entry name" value="ERGIC_N"/>
    <property type="match status" value="1"/>
</dbReference>
<accession>A0A1R2BL03</accession>
<sequence>MQSLKGLDMYRRVSSDHSQQTYKGGLLTLIVGILMTLLFIHELHDFNTHEILKENYISQETSSSLVQINLDISVYHFPCVSLSLDQQDDVGKHILDSSEHLKKIRLNKFGKEISTEYKVSLKELSLALENDEGCRIQGHIFVTRLPGNFHISYHAIGNMIRQLPEELKRKFKIGHFIHNLSIGNEDLTHLIESEFETNEILSIYNQTSKELPTTTRYDYYIKIIPLEFINEPLDQITNTYQFYMISNTINSPGWVPSIFFRYDFESITTKYTKVNKKLGPFIVSLCAILGGFFTLSTLANKLINN</sequence>
<evidence type="ECO:0000256" key="1">
    <source>
        <dbReference type="ARBA" id="ARBA00004141"/>
    </source>
</evidence>
<evidence type="ECO:0000259" key="7">
    <source>
        <dbReference type="Pfam" id="PF07970"/>
    </source>
</evidence>
<dbReference type="GO" id="GO:0030134">
    <property type="term" value="C:COPII-coated ER to Golgi transport vesicle"/>
    <property type="evidence" value="ECO:0007669"/>
    <property type="project" value="TreeGrafter"/>
</dbReference>
<dbReference type="GO" id="GO:0016020">
    <property type="term" value="C:membrane"/>
    <property type="evidence" value="ECO:0007669"/>
    <property type="project" value="UniProtKB-SubCell"/>
</dbReference>
<dbReference type="GO" id="GO:0005783">
    <property type="term" value="C:endoplasmic reticulum"/>
    <property type="evidence" value="ECO:0007669"/>
    <property type="project" value="TreeGrafter"/>
</dbReference>
<reference evidence="9 10" key="1">
    <citation type="submission" date="2016-11" db="EMBL/GenBank/DDBJ databases">
        <title>The macronuclear genome of Stentor coeruleus: a giant cell with tiny introns.</title>
        <authorList>
            <person name="Slabodnick M."/>
            <person name="Ruby J.G."/>
            <person name="Reiff S.B."/>
            <person name="Swart E.C."/>
            <person name="Gosai S."/>
            <person name="Prabakaran S."/>
            <person name="Witkowska E."/>
            <person name="Larue G.E."/>
            <person name="Fisher S."/>
            <person name="Freeman R.M."/>
            <person name="Gunawardena J."/>
            <person name="Chu W."/>
            <person name="Stover N.A."/>
            <person name="Gregory B.D."/>
            <person name="Nowacki M."/>
            <person name="Derisi J."/>
            <person name="Roy S.W."/>
            <person name="Marshall W.F."/>
            <person name="Sood P."/>
        </authorList>
    </citation>
    <scope>NUCLEOTIDE SEQUENCE [LARGE SCALE GENOMIC DNA]</scope>
    <source>
        <strain evidence="9">WM001</strain>
    </source>
</reference>
<dbReference type="InterPro" id="IPR045888">
    <property type="entry name" value="Erv"/>
</dbReference>
<evidence type="ECO:0000256" key="6">
    <source>
        <dbReference type="SAM" id="Phobius"/>
    </source>
</evidence>
<gene>
    <name evidence="9" type="ORF">SteCoe_22915</name>
</gene>
<dbReference type="OrthoDB" id="270930at2759"/>
<evidence type="ECO:0008006" key="11">
    <source>
        <dbReference type="Google" id="ProtNLM"/>
    </source>
</evidence>
<dbReference type="InterPro" id="IPR012936">
    <property type="entry name" value="Erv_C"/>
</dbReference>
<dbReference type="InterPro" id="IPR039542">
    <property type="entry name" value="Erv_N"/>
</dbReference>
<dbReference type="Proteomes" id="UP000187209">
    <property type="component" value="Unassembled WGS sequence"/>
</dbReference>
<name>A0A1R2BL03_9CILI</name>
<keyword evidence="3 6" id="KW-0812">Transmembrane</keyword>
<comment type="similarity">
    <text evidence="2">Belongs to the ERGIC family.</text>
</comment>
<dbReference type="PANTHER" id="PTHR10984">
    <property type="entry name" value="ENDOPLASMIC RETICULUM-GOLGI INTERMEDIATE COMPARTMENT PROTEIN"/>
    <property type="match status" value="1"/>
</dbReference>
<dbReference type="Pfam" id="PF07970">
    <property type="entry name" value="COPIIcoated_ERV"/>
    <property type="match status" value="1"/>
</dbReference>
<evidence type="ECO:0000256" key="3">
    <source>
        <dbReference type="ARBA" id="ARBA00022692"/>
    </source>
</evidence>